<keyword evidence="9 11" id="KW-0472">Membrane</keyword>
<dbReference type="EMBL" id="CP001682">
    <property type="protein sequence ID" value="ACU93760.1"/>
    <property type="molecule type" value="Genomic_DNA"/>
</dbReference>
<dbReference type="InterPro" id="IPR003594">
    <property type="entry name" value="HATPase_dom"/>
</dbReference>
<feature type="domain" description="Histidine kinase" evidence="12">
    <location>
        <begin position="224"/>
        <end position="445"/>
    </location>
</feature>
<evidence type="ECO:0000256" key="5">
    <source>
        <dbReference type="ARBA" id="ARBA00022553"/>
    </source>
</evidence>
<dbReference type="GO" id="GO:0005886">
    <property type="term" value="C:plasma membrane"/>
    <property type="evidence" value="ECO:0007669"/>
    <property type="project" value="UniProtKB-SubCell"/>
</dbReference>
<dbReference type="InterPro" id="IPR005467">
    <property type="entry name" value="His_kinase_dom"/>
</dbReference>
<keyword evidence="7 13" id="KW-0418">Kinase</keyword>
<dbReference type="HOGENOM" id="CLU_000445_89_39_11"/>
<dbReference type="SMART" id="SM00387">
    <property type="entry name" value="HATPase_c"/>
    <property type="match status" value="1"/>
</dbReference>
<comment type="subcellular location">
    <subcellularLocation>
        <location evidence="3">Cell membrane</location>
    </subcellularLocation>
</comment>
<dbReference type="FunFam" id="3.30.565.10:FF:000006">
    <property type="entry name" value="Sensor histidine kinase WalK"/>
    <property type="match status" value="1"/>
</dbReference>
<dbReference type="InterPro" id="IPR050351">
    <property type="entry name" value="BphY/WalK/GraS-like"/>
</dbReference>
<dbReference type="Gene3D" id="3.30.565.10">
    <property type="entry name" value="Histidine kinase-like ATPase, C-terminal domain"/>
    <property type="match status" value="1"/>
</dbReference>
<evidence type="ECO:0000256" key="3">
    <source>
        <dbReference type="ARBA" id="ARBA00004236"/>
    </source>
</evidence>
<dbReference type="Pfam" id="PF02518">
    <property type="entry name" value="HATPase_c"/>
    <property type="match status" value="1"/>
</dbReference>
<feature type="transmembrane region" description="Helical" evidence="11">
    <location>
        <begin position="117"/>
        <end position="135"/>
    </location>
</feature>
<dbReference type="SMART" id="SM00388">
    <property type="entry name" value="HisKA"/>
    <property type="match status" value="1"/>
</dbReference>
<gene>
    <name evidence="13" type="ordered locus">Ccur_00270</name>
</gene>
<dbReference type="PANTHER" id="PTHR45453">
    <property type="entry name" value="PHOSPHATE REGULON SENSOR PROTEIN PHOR"/>
    <property type="match status" value="1"/>
</dbReference>
<dbReference type="SUPFAM" id="SSF47384">
    <property type="entry name" value="Homodimeric domain of signal transducing histidine kinase"/>
    <property type="match status" value="1"/>
</dbReference>
<dbReference type="InterPro" id="IPR036097">
    <property type="entry name" value="HisK_dim/P_sf"/>
</dbReference>
<evidence type="ECO:0000256" key="8">
    <source>
        <dbReference type="ARBA" id="ARBA00023012"/>
    </source>
</evidence>
<reference evidence="13 14" key="1">
    <citation type="journal article" date="2009" name="Stand. Genomic Sci.">
        <title>Complete genome sequence of Cryptobacterium curtum type strain (12-3).</title>
        <authorList>
            <person name="Mavrommatis K."/>
            <person name="Pukall R."/>
            <person name="Rohde C."/>
            <person name="Chen F."/>
            <person name="Sims D."/>
            <person name="Brettin T."/>
            <person name="Kuske C."/>
            <person name="Detter J.C."/>
            <person name="Han C."/>
            <person name="Lapidus A."/>
            <person name="Copeland A."/>
            <person name="Glavina Del Rio T."/>
            <person name="Nolan M."/>
            <person name="Lucas S."/>
            <person name="Tice H."/>
            <person name="Cheng J.F."/>
            <person name="Bruce D."/>
            <person name="Goodwin L."/>
            <person name="Pitluck S."/>
            <person name="Ovchinnikova G."/>
            <person name="Pati A."/>
            <person name="Ivanova N."/>
            <person name="Chen A."/>
            <person name="Palaniappan K."/>
            <person name="Chain P."/>
            <person name="D'haeseleer P."/>
            <person name="Goker M."/>
            <person name="Bristow J."/>
            <person name="Eisen J.A."/>
            <person name="Markowitz V."/>
            <person name="Hugenholtz P."/>
            <person name="Rohde M."/>
            <person name="Klenk H.P."/>
            <person name="Kyrpides N.C."/>
        </authorList>
    </citation>
    <scope>NUCLEOTIDE SEQUENCE [LARGE SCALE GENOMIC DNA]</scope>
    <source>
        <strain evidence="14">ATCC 700683 / DSM 15641 / 12-3</strain>
    </source>
</reference>
<keyword evidence="11" id="KW-1133">Transmembrane helix</keyword>
<dbReference type="GO" id="GO:0004721">
    <property type="term" value="F:phosphoprotein phosphatase activity"/>
    <property type="evidence" value="ECO:0007669"/>
    <property type="project" value="TreeGrafter"/>
</dbReference>
<evidence type="ECO:0000256" key="10">
    <source>
        <dbReference type="ARBA" id="ARBA00039401"/>
    </source>
</evidence>
<evidence type="ECO:0000256" key="1">
    <source>
        <dbReference type="ARBA" id="ARBA00000085"/>
    </source>
</evidence>
<keyword evidence="8" id="KW-0902">Two-component regulatory system</keyword>
<dbReference type="PANTHER" id="PTHR45453:SF1">
    <property type="entry name" value="PHOSPHATE REGULON SENSOR PROTEIN PHOR"/>
    <property type="match status" value="1"/>
</dbReference>
<keyword evidence="5" id="KW-0597">Phosphoprotein</keyword>
<evidence type="ECO:0000256" key="11">
    <source>
        <dbReference type="SAM" id="Phobius"/>
    </source>
</evidence>
<dbReference type="RefSeq" id="WP_012802449.1">
    <property type="nucleotide sequence ID" value="NC_013170.1"/>
</dbReference>
<dbReference type="InterPro" id="IPR004358">
    <property type="entry name" value="Sig_transdc_His_kin-like_C"/>
</dbReference>
<dbReference type="AlphaFoldDB" id="C7MLF4"/>
<dbReference type="EC" id="2.7.13.3" evidence="4"/>
<dbReference type="OrthoDB" id="9786919at2"/>
<proteinExistence type="predicted"/>
<dbReference type="Gene3D" id="1.10.287.130">
    <property type="match status" value="1"/>
</dbReference>
<dbReference type="InterPro" id="IPR003661">
    <property type="entry name" value="HisK_dim/P_dom"/>
</dbReference>
<dbReference type="STRING" id="469378.Ccur_00270"/>
<evidence type="ECO:0000256" key="4">
    <source>
        <dbReference type="ARBA" id="ARBA00012438"/>
    </source>
</evidence>
<protein>
    <recommendedName>
        <fullName evidence="10">Sensor-like histidine kinase SenX3</fullName>
        <ecNumber evidence="4">2.7.13.3</ecNumber>
    </recommendedName>
</protein>
<comment type="catalytic activity">
    <reaction evidence="1">
        <text>ATP + protein L-histidine = ADP + protein N-phospho-L-histidine.</text>
        <dbReference type="EC" id="2.7.13.3"/>
    </reaction>
</comment>
<evidence type="ECO:0000256" key="2">
    <source>
        <dbReference type="ARBA" id="ARBA00001968"/>
    </source>
</evidence>
<evidence type="ECO:0000259" key="12">
    <source>
        <dbReference type="PROSITE" id="PS50109"/>
    </source>
</evidence>
<dbReference type="PRINTS" id="PR00344">
    <property type="entry name" value="BCTRLSENSOR"/>
</dbReference>
<dbReference type="CDD" id="cd00075">
    <property type="entry name" value="HATPase"/>
    <property type="match status" value="1"/>
</dbReference>
<dbReference type="CDD" id="cd00082">
    <property type="entry name" value="HisKA"/>
    <property type="match status" value="1"/>
</dbReference>
<evidence type="ECO:0000256" key="7">
    <source>
        <dbReference type="ARBA" id="ARBA00022777"/>
    </source>
</evidence>
<comment type="cofactor">
    <cofactor evidence="2">
        <name>a divalent metal cation</name>
        <dbReference type="ChEBI" id="CHEBI:60240"/>
    </cofactor>
</comment>
<sequence>MSSVKNKQQKRRSASRNRPFSSIARSISWGFWWRRLASYLFFNVLLAICVVAVLIYGYNQTLPSNAFLFGYIPLNETHITITSATNSSGIGSLQYVVQLPTQAPQSFALGKALTDLWLLYVAIFLWELLSLLHFFSDTRRIRRELLPLNDLALKAEKLSSADPLAHDFSSHKMESLEQAIERATIDSPRVKTGDKDLASIEVALNRLLQQMQEAKLQQMRFVNDASHELRTPIAVIRGYTDLLDRWGKTDATVLDESISALKAESEHMHDLVEQLLFLARGDTGRGSLEKKMVNLAQITEEVWEESEMIDADHHYVLKLDKSALEDARYQVNGDVALLKQTLRIIVQNAAKYSRKQTTITFKVSLGEKRVSVSVQDEGIGMEADAARHAFERFYRAENARATNTDGSGLGLSIAQWIIDKHDGTIEVLSHEDVGTRFVVTIPASNED</sequence>
<dbReference type="eggNOG" id="COG5002">
    <property type="taxonomic scope" value="Bacteria"/>
</dbReference>
<dbReference type="Pfam" id="PF00512">
    <property type="entry name" value="HisKA"/>
    <property type="match status" value="1"/>
</dbReference>
<dbReference type="FunFam" id="1.10.287.130:FF:000001">
    <property type="entry name" value="Two-component sensor histidine kinase"/>
    <property type="match status" value="1"/>
</dbReference>
<dbReference type="InterPro" id="IPR036890">
    <property type="entry name" value="HATPase_C_sf"/>
</dbReference>
<dbReference type="GO" id="GO:0005509">
    <property type="term" value="F:calcium ion binding"/>
    <property type="evidence" value="ECO:0007669"/>
    <property type="project" value="UniProtKB-ARBA"/>
</dbReference>
<keyword evidence="11" id="KW-0812">Transmembrane</keyword>
<evidence type="ECO:0000313" key="14">
    <source>
        <dbReference type="Proteomes" id="UP000000954"/>
    </source>
</evidence>
<dbReference type="PROSITE" id="PS50109">
    <property type="entry name" value="HIS_KIN"/>
    <property type="match status" value="1"/>
</dbReference>
<dbReference type="GO" id="GO:0000155">
    <property type="term" value="F:phosphorelay sensor kinase activity"/>
    <property type="evidence" value="ECO:0007669"/>
    <property type="project" value="InterPro"/>
</dbReference>
<dbReference type="SUPFAM" id="SSF55874">
    <property type="entry name" value="ATPase domain of HSP90 chaperone/DNA topoisomerase II/histidine kinase"/>
    <property type="match status" value="1"/>
</dbReference>
<dbReference type="Proteomes" id="UP000000954">
    <property type="component" value="Chromosome"/>
</dbReference>
<evidence type="ECO:0000256" key="9">
    <source>
        <dbReference type="ARBA" id="ARBA00023136"/>
    </source>
</evidence>
<evidence type="ECO:0000313" key="13">
    <source>
        <dbReference type="EMBL" id="ACU93760.1"/>
    </source>
</evidence>
<organism evidence="13 14">
    <name type="scientific">Cryptobacterium curtum (strain ATCC 700683 / DSM 15641 / CCUG 43107 / 12-3)</name>
    <dbReference type="NCBI Taxonomy" id="469378"/>
    <lineage>
        <taxon>Bacteria</taxon>
        <taxon>Bacillati</taxon>
        <taxon>Actinomycetota</taxon>
        <taxon>Coriobacteriia</taxon>
        <taxon>Eggerthellales</taxon>
        <taxon>Eggerthellaceae</taxon>
        <taxon>Cryptobacterium</taxon>
    </lineage>
</organism>
<dbReference type="GO" id="GO:0016036">
    <property type="term" value="P:cellular response to phosphate starvation"/>
    <property type="evidence" value="ECO:0007669"/>
    <property type="project" value="TreeGrafter"/>
</dbReference>
<evidence type="ECO:0000256" key="6">
    <source>
        <dbReference type="ARBA" id="ARBA00022679"/>
    </source>
</evidence>
<accession>C7MLF4</accession>
<keyword evidence="6" id="KW-0808">Transferase</keyword>
<dbReference type="KEGG" id="ccu:Ccur_00270"/>
<name>C7MLF4_CRYCD</name>
<feature type="transmembrane region" description="Helical" evidence="11">
    <location>
        <begin position="36"/>
        <end position="58"/>
    </location>
</feature>
<keyword evidence="14" id="KW-1185">Reference proteome</keyword>